<evidence type="ECO:0000259" key="1">
    <source>
        <dbReference type="PROSITE" id="PS51186"/>
    </source>
</evidence>
<sequence>MVSGFTFSSDSTRIDRARVHAWLSEQAYWAQGRAREVQDAAIDGSRNYGVWNENDEQVAYARVVTDAVTFAWLCDVFVDQKARGSGVGKMLIEGVIADLQPLPVKRILLATADAHGLYAQYGFAPSEDPNRYMVKHLAQA</sequence>
<dbReference type="InterPro" id="IPR053144">
    <property type="entry name" value="Acetyltransferase_Butenolide"/>
</dbReference>
<dbReference type="SUPFAM" id="SSF55729">
    <property type="entry name" value="Acyl-CoA N-acyltransferases (Nat)"/>
    <property type="match status" value="1"/>
</dbReference>
<dbReference type="InterPro" id="IPR016181">
    <property type="entry name" value="Acyl_CoA_acyltransferase"/>
</dbReference>
<organism evidence="2">
    <name type="scientific">Microbacterium sp. A8/3-1</name>
    <dbReference type="NCBI Taxonomy" id="3160749"/>
    <lineage>
        <taxon>Bacteria</taxon>
        <taxon>Bacillati</taxon>
        <taxon>Actinomycetota</taxon>
        <taxon>Actinomycetes</taxon>
        <taxon>Micrococcales</taxon>
        <taxon>Microbacteriaceae</taxon>
        <taxon>Microbacterium</taxon>
    </lineage>
</organism>
<dbReference type="AlphaFoldDB" id="A0AAU7VXM0"/>
<feature type="domain" description="N-acetyltransferase" evidence="1">
    <location>
        <begin position="5"/>
        <end position="138"/>
    </location>
</feature>
<dbReference type="InterPro" id="IPR000182">
    <property type="entry name" value="GNAT_dom"/>
</dbReference>
<accession>A0AAU7VXM0</accession>
<dbReference type="PROSITE" id="PS51186">
    <property type="entry name" value="GNAT"/>
    <property type="match status" value="1"/>
</dbReference>
<dbReference type="Gene3D" id="3.40.630.30">
    <property type="match status" value="1"/>
</dbReference>
<gene>
    <name evidence="2" type="ORF">ABS642_03955</name>
</gene>
<dbReference type="CDD" id="cd04301">
    <property type="entry name" value="NAT_SF"/>
    <property type="match status" value="1"/>
</dbReference>
<dbReference type="EMBL" id="CP158357">
    <property type="protein sequence ID" value="XBX79254.1"/>
    <property type="molecule type" value="Genomic_DNA"/>
</dbReference>
<dbReference type="GO" id="GO:0016747">
    <property type="term" value="F:acyltransferase activity, transferring groups other than amino-acyl groups"/>
    <property type="evidence" value="ECO:0007669"/>
    <property type="project" value="InterPro"/>
</dbReference>
<name>A0AAU7VXM0_9MICO</name>
<evidence type="ECO:0000313" key="2">
    <source>
        <dbReference type="EMBL" id="XBX79254.1"/>
    </source>
</evidence>
<reference evidence="2" key="1">
    <citation type="submission" date="2024-06" db="EMBL/GenBank/DDBJ databases">
        <title>Draft genome sequence of Microbacterium sp. strain A8/3-1, isolated from Oxytropis tragacanthoides Fisch. ex DC. Root nodules in the Altai region of Russia.</title>
        <authorList>
            <person name="Sazanova A."/>
            <person name="Guro P."/>
            <person name="Kuznetsova I."/>
            <person name="Belimov A."/>
            <person name="Safronova V."/>
        </authorList>
    </citation>
    <scope>NUCLEOTIDE SEQUENCE</scope>
    <source>
        <strain evidence="2">A8/3-1</strain>
    </source>
</reference>
<proteinExistence type="predicted"/>
<dbReference type="PANTHER" id="PTHR43233:SF1">
    <property type="entry name" value="FAMILY N-ACETYLTRANSFERASE, PUTATIVE (AFU_ORTHOLOGUE AFUA_6G03350)-RELATED"/>
    <property type="match status" value="1"/>
</dbReference>
<dbReference type="RefSeq" id="WP_350352329.1">
    <property type="nucleotide sequence ID" value="NZ_CP158357.1"/>
</dbReference>
<dbReference type="PANTHER" id="PTHR43233">
    <property type="entry name" value="FAMILY N-ACETYLTRANSFERASE, PUTATIVE (AFU_ORTHOLOGUE AFUA_6G03350)-RELATED"/>
    <property type="match status" value="1"/>
</dbReference>
<protein>
    <submittedName>
        <fullName evidence="2">GNAT family N-acetyltransferase</fullName>
    </submittedName>
</protein>
<dbReference type="Pfam" id="PF00583">
    <property type="entry name" value="Acetyltransf_1"/>
    <property type="match status" value="1"/>
</dbReference>